<dbReference type="EMBL" id="CAJPIN010028040">
    <property type="protein sequence ID" value="CAG2063665.1"/>
    <property type="molecule type" value="Genomic_DNA"/>
</dbReference>
<gene>
    <name evidence="1" type="ORF">TPAB3V08_LOCUS10612</name>
</gene>
<sequence>TLDRYSNPDNPVISSPFYCEGDALDHSTTELAQNVDSVYSENTLATSDLEFTTNVSDLNFIKNLHRQLQSFGSIEEAYSGNEE</sequence>
<keyword evidence="2" id="KW-1185">Reference proteome</keyword>
<organism evidence="1 2">
    <name type="scientific">Timema podura</name>
    <name type="common">Walking stick</name>
    <dbReference type="NCBI Taxonomy" id="61482"/>
    <lineage>
        <taxon>Eukaryota</taxon>
        <taxon>Metazoa</taxon>
        <taxon>Ecdysozoa</taxon>
        <taxon>Arthropoda</taxon>
        <taxon>Hexapoda</taxon>
        <taxon>Insecta</taxon>
        <taxon>Pterygota</taxon>
        <taxon>Neoptera</taxon>
        <taxon>Polyneoptera</taxon>
        <taxon>Phasmatodea</taxon>
        <taxon>Timematodea</taxon>
        <taxon>Timematoidea</taxon>
        <taxon>Timematidae</taxon>
        <taxon>Timema</taxon>
    </lineage>
</organism>
<evidence type="ECO:0000313" key="2">
    <source>
        <dbReference type="Proteomes" id="UP001153148"/>
    </source>
</evidence>
<comment type="caution">
    <text evidence="1">The sequence shown here is derived from an EMBL/GenBank/DDBJ whole genome shotgun (WGS) entry which is preliminary data.</text>
</comment>
<name>A0ABN7P747_TIMPD</name>
<dbReference type="Proteomes" id="UP001153148">
    <property type="component" value="Unassembled WGS sequence"/>
</dbReference>
<accession>A0ABN7P747</accession>
<protein>
    <submittedName>
        <fullName evidence="1">Uncharacterized protein</fullName>
    </submittedName>
</protein>
<reference evidence="1" key="1">
    <citation type="submission" date="2021-03" db="EMBL/GenBank/DDBJ databases">
        <authorList>
            <person name="Tran Van P."/>
        </authorList>
    </citation>
    <scope>NUCLEOTIDE SEQUENCE</scope>
</reference>
<feature type="non-terminal residue" evidence="1">
    <location>
        <position position="1"/>
    </location>
</feature>
<evidence type="ECO:0000313" key="1">
    <source>
        <dbReference type="EMBL" id="CAG2063665.1"/>
    </source>
</evidence>
<proteinExistence type="predicted"/>